<accession>A0A5B9QQP7</accession>
<evidence type="ECO:0000313" key="2">
    <source>
        <dbReference type="Proteomes" id="UP000325286"/>
    </source>
</evidence>
<dbReference type="AlphaFoldDB" id="A0A5B9QQP7"/>
<evidence type="ECO:0000313" key="1">
    <source>
        <dbReference type="EMBL" id="QEG41314.1"/>
    </source>
</evidence>
<gene>
    <name evidence="1" type="ORF">UC8_33330</name>
</gene>
<protein>
    <submittedName>
        <fullName evidence="1">Uncharacterized protein</fullName>
    </submittedName>
</protein>
<dbReference type="EMBL" id="CP042914">
    <property type="protein sequence ID" value="QEG41314.1"/>
    <property type="molecule type" value="Genomic_DNA"/>
</dbReference>
<sequence length="72" mass="8398">MPTRLGILPSLSSIKQNTPVRDRPVPNCKSNQTIREPLKVHRFLIDLASRSDLLLHVEILQSTRKRLEERVW</sequence>
<organism evidence="1 2">
    <name type="scientific">Roseimaritima ulvae</name>
    <dbReference type="NCBI Taxonomy" id="980254"/>
    <lineage>
        <taxon>Bacteria</taxon>
        <taxon>Pseudomonadati</taxon>
        <taxon>Planctomycetota</taxon>
        <taxon>Planctomycetia</taxon>
        <taxon>Pirellulales</taxon>
        <taxon>Pirellulaceae</taxon>
        <taxon>Roseimaritima</taxon>
    </lineage>
</organism>
<dbReference type="KEGG" id="rul:UC8_33330"/>
<dbReference type="Proteomes" id="UP000325286">
    <property type="component" value="Chromosome"/>
</dbReference>
<keyword evidence="2" id="KW-1185">Reference proteome</keyword>
<proteinExistence type="predicted"/>
<reference evidence="1 2" key="1">
    <citation type="submission" date="2019-08" db="EMBL/GenBank/DDBJ databases">
        <title>Deep-cultivation of Planctomycetes and their phenomic and genomic characterization uncovers novel biology.</title>
        <authorList>
            <person name="Wiegand S."/>
            <person name="Jogler M."/>
            <person name="Boedeker C."/>
            <person name="Pinto D."/>
            <person name="Vollmers J."/>
            <person name="Rivas-Marin E."/>
            <person name="Kohn T."/>
            <person name="Peeters S.H."/>
            <person name="Heuer A."/>
            <person name="Rast P."/>
            <person name="Oberbeckmann S."/>
            <person name="Bunk B."/>
            <person name="Jeske O."/>
            <person name="Meyerdierks A."/>
            <person name="Storesund J.E."/>
            <person name="Kallscheuer N."/>
            <person name="Luecker S."/>
            <person name="Lage O.M."/>
            <person name="Pohl T."/>
            <person name="Merkel B.J."/>
            <person name="Hornburger P."/>
            <person name="Mueller R.-W."/>
            <person name="Bruemmer F."/>
            <person name="Labrenz M."/>
            <person name="Spormann A.M."/>
            <person name="Op den Camp H."/>
            <person name="Overmann J."/>
            <person name="Amann R."/>
            <person name="Jetten M.S.M."/>
            <person name="Mascher T."/>
            <person name="Medema M.H."/>
            <person name="Devos D.P."/>
            <person name="Kaster A.-K."/>
            <person name="Ovreas L."/>
            <person name="Rohde M."/>
            <person name="Galperin M.Y."/>
            <person name="Jogler C."/>
        </authorList>
    </citation>
    <scope>NUCLEOTIDE SEQUENCE [LARGE SCALE GENOMIC DNA]</scope>
    <source>
        <strain evidence="1 2">UC8</strain>
    </source>
</reference>
<name>A0A5B9QQP7_9BACT</name>